<accession>A0A4Q9VHC3</accession>
<evidence type="ECO:0000313" key="1">
    <source>
        <dbReference type="EMBL" id="TBW34518.1"/>
    </source>
</evidence>
<dbReference type="EMBL" id="SJFN01000033">
    <property type="protein sequence ID" value="TBW34518.1"/>
    <property type="molecule type" value="Genomic_DNA"/>
</dbReference>
<reference evidence="1 2" key="1">
    <citation type="submission" date="2019-02" db="EMBL/GenBank/DDBJ databases">
        <title>Siculibacillus lacustris gen. nov., sp. nov., a new rosette-forming bacterium isolated from a freshwater crater lake (Lake St. Ana, Romania).</title>
        <authorList>
            <person name="Felfoldi T."/>
            <person name="Marton Z."/>
            <person name="Szabo A."/>
            <person name="Mentes A."/>
            <person name="Boka K."/>
            <person name="Marialigeti K."/>
            <person name="Mathe I."/>
            <person name="Koncz M."/>
            <person name="Schumann P."/>
            <person name="Toth E."/>
        </authorList>
    </citation>
    <scope>NUCLEOTIDE SEQUENCE [LARGE SCALE GENOMIC DNA]</scope>
    <source>
        <strain evidence="1 2">SA-279</strain>
    </source>
</reference>
<proteinExistence type="predicted"/>
<organism evidence="1 2">
    <name type="scientific">Siculibacillus lacustris</name>
    <dbReference type="NCBI Taxonomy" id="1549641"/>
    <lineage>
        <taxon>Bacteria</taxon>
        <taxon>Pseudomonadati</taxon>
        <taxon>Pseudomonadota</taxon>
        <taxon>Alphaproteobacteria</taxon>
        <taxon>Hyphomicrobiales</taxon>
        <taxon>Ancalomicrobiaceae</taxon>
        <taxon>Siculibacillus</taxon>
    </lineage>
</organism>
<dbReference type="RefSeq" id="WP_131311056.1">
    <property type="nucleotide sequence ID" value="NZ_SJFN01000033.1"/>
</dbReference>
<dbReference type="OrthoDB" id="6400609at2"/>
<sequence>MIDASSFSSRHNAFWSNYTPTSEHYVRRINLEYAERWSPPLDKPMVPIRAALVAELAFARVCAKLSDIQADKIENIALADARRRMRPLLQDPLTLDHSITPEEDSQTSHMERILHSFFISKKKRIITRPVFAGCGYIDTSEGDIVIGGCLYEIKTVDRPFRSMDVRQLITYCALNNQSKQFDITNIGIINPRRGLYFEASVDAVSYEISGVSIQNLYDFIVHAISSGDISR</sequence>
<gene>
    <name evidence="1" type="ORF">EYW49_18195</name>
</gene>
<protein>
    <submittedName>
        <fullName evidence="1">Uncharacterized protein</fullName>
    </submittedName>
</protein>
<name>A0A4Q9VHC3_9HYPH</name>
<evidence type="ECO:0000313" key="2">
    <source>
        <dbReference type="Proteomes" id="UP000292781"/>
    </source>
</evidence>
<comment type="caution">
    <text evidence="1">The sequence shown here is derived from an EMBL/GenBank/DDBJ whole genome shotgun (WGS) entry which is preliminary data.</text>
</comment>
<dbReference type="AlphaFoldDB" id="A0A4Q9VHC3"/>
<dbReference type="Proteomes" id="UP000292781">
    <property type="component" value="Unassembled WGS sequence"/>
</dbReference>
<keyword evidence="2" id="KW-1185">Reference proteome</keyword>